<dbReference type="Pfam" id="PF01553">
    <property type="entry name" value="Acyltransferase"/>
    <property type="match status" value="1"/>
</dbReference>
<evidence type="ECO:0000313" key="3">
    <source>
        <dbReference type="EMBL" id="OCB90435.1"/>
    </source>
</evidence>
<feature type="domain" description="Phospholipid/glycerol acyltransferase" evidence="2">
    <location>
        <begin position="45"/>
        <end position="180"/>
    </location>
</feature>
<feature type="transmembrane region" description="Helical" evidence="1">
    <location>
        <begin position="400"/>
        <end position="433"/>
    </location>
</feature>
<dbReference type="GO" id="GO:0004366">
    <property type="term" value="F:glycerol-3-phosphate O-acyltransferase activity"/>
    <property type="evidence" value="ECO:0007669"/>
    <property type="project" value="TreeGrafter"/>
</dbReference>
<dbReference type="OrthoDB" id="5567124at2759"/>
<dbReference type="SMART" id="SM00563">
    <property type="entry name" value="PlsC"/>
    <property type="match status" value="1"/>
</dbReference>
<dbReference type="GO" id="GO:0008654">
    <property type="term" value="P:phospholipid biosynthetic process"/>
    <property type="evidence" value="ECO:0007669"/>
    <property type="project" value="TreeGrafter"/>
</dbReference>
<evidence type="ECO:0000259" key="2">
    <source>
        <dbReference type="SMART" id="SM00563"/>
    </source>
</evidence>
<comment type="caution">
    <text evidence="3">The sequence shown here is derived from an EMBL/GenBank/DDBJ whole genome shotgun (WGS) entry which is preliminary data.</text>
</comment>
<gene>
    <name evidence="3" type="ORF">A7U60_g2356</name>
</gene>
<dbReference type="SUPFAM" id="SSF69593">
    <property type="entry name" value="Glycerol-3-phosphate (1)-acyltransferase"/>
    <property type="match status" value="1"/>
</dbReference>
<dbReference type="GO" id="GO:0016287">
    <property type="term" value="F:glycerone-phosphate O-acyltransferase activity"/>
    <property type="evidence" value="ECO:0007669"/>
    <property type="project" value="TreeGrafter"/>
</dbReference>
<dbReference type="PANTHER" id="PTHR31605">
    <property type="entry name" value="GLYCEROL-3-PHOSPHATE O-ACYLTRANSFERASE 1"/>
    <property type="match status" value="1"/>
</dbReference>
<keyword evidence="1" id="KW-0812">Transmembrane</keyword>
<dbReference type="AlphaFoldDB" id="A0A9Q5N878"/>
<dbReference type="InterPro" id="IPR002123">
    <property type="entry name" value="Plipid/glycerol_acylTrfase"/>
</dbReference>
<organism evidence="3 4">
    <name type="scientific">Sanghuangporus baumii</name>
    <name type="common">Phellinus baumii</name>
    <dbReference type="NCBI Taxonomy" id="108892"/>
    <lineage>
        <taxon>Eukaryota</taxon>
        <taxon>Fungi</taxon>
        <taxon>Dikarya</taxon>
        <taxon>Basidiomycota</taxon>
        <taxon>Agaricomycotina</taxon>
        <taxon>Agaricomycetes</taxon>
        <taxon>Hymenochaetales</taxon>
        <taxon>Hymenochaetaceae</taxon>
        <taxon>Sanghuangporus</taxon>
    </lineage>
</organism>
<keyword evidence="1" id="KW-0472">Membrane</keyword>
<evidence type="ECO:0000313" key="4">
    <source>
        <dbReference type="Proteomes" id="UP000757232"/>
    </source>
</evidence>
<keyword evidence="4" id="KW-1185">Reference proteome</keyword>
<name>A0A9Q5N878_SANBA</name>
<keyword evidence="1" id="KW-1133">Transmembrane helix</keyword>
<protein>
    <recommendedName>
        <fullName evidence="2">Phospholipid/glycerol acyltransferase domain-containing protein</fullName>
    </recommendedName>
</protein>
<evidence type="ECO:0000256" key="1">
    <source>
        <dbReference type="SAM" id="Phobius"/>
    </source>
</evidence>
<feature type="transmembrane region" description="Helical" evidence="1">
    <location>
        <begin position="347"/>
        <end position="371"/>
    </location>
</feature>
<dbReference type="CDD" id="cd07992">
    <property type="entry name" value="LPLAT_AAK14816-like"/>
    <property type="match status" value="1"/>
</dbReference>
<proteinExistence type="predicted"/>
<dbReference type="Proteomes" id="UP000757232">
    <property type="component" value="Unassembled WGS sequence"/>
</dbReference>
<sequence length="541" mass="61746">MTGNYTPTPWPYFFIRLLFKFVLKIFYGTIVVENAALIPGNGEPCIICANHSNSLTDAVLLVGTVPSNKRNFIRLTAKATQFGRGTFTSWLIEAAGTVPIKRRKDTPDVAVDNSEVMENLKRVLEQGDAVCLFPEGMSRYHPTLAPLKTGVARLISDVITRQKADPTFKIHLQTCSITYMHRQHFRSDVLITFHPPISFTPKANPELIEPVDFGHIRSLTSHIHQLISSGTFDAPSWDIVRCGKLAARIYAPLGTHMALGDYVRVCRAFVEAFKWAEVGGGIENGFTTSGSEEEADEVVKTRYALINVLRRDLRNYQDQLSYLGIKDDRIRRPLSRPIILWRILVRLWMTCFLALISLPGLIFWLPIFGATKYASRRMVRKGPAWDTWDEIAQTKLTTGFVVGVVVWLISVMVTFPIAFITAPAIPIIMWFSLRWFEDAVAASRALRALLHLLLIGKPRLRTLYVLREELYVRLMVLAVESLRLPADPDMYFSQSGGKEKGRIRSRWEGKVKYFSVKRRRKRDWNETLRLYDEVDYPEDSF</sequence>
<dbReference type="InterPro" id="IPR052744">
    <property type="entry name" value="GPAT/DAPAT"/>
</dbReference>
<dbReference type="PANTHER" id="PTHR31605:SF0">
    <property type="entry name" value="GLYCEROL-3-PHOSPHATE O-ACYLTRANSFERASE 1"/>
    <property type="match status" value="1"/>
</dbReference>
<accession>A0A9Q5N878</accession>
<dbReference type="EMBL" id="LNZH02000132">
    <property type="protein sequence ID" value="OCB90435.1"/>
    <property type="molecule type" value="Genomic_DNA"/>
</dbReference>
<reference evidence="3" key="1">
    <citation type="submission" date="2016-06" db="EMBL/GenBank/DDBJ databases">
        <title>Draft Genome sequence of the fungus Inonotus baumii.</title>
        <authorList>
            <person name="Zhu H."/>
            <person name="Lin W."/>
        </authorList>
    </citation>
    <scope>NUCLEOTIDE SEQUENCE</scope>
    <source>
        <strain evidence="3">821</strain>
    </source>
</reference>